<dbReference type="InterPro" id="IPR003136">
    <property type="entry name" value="Cytidylate_kin"/>
</dbReference>
<proteinExistence type="inferred from homology"/>
<comment type="caution">
    <text evidence="10">The sequence shown here is derived from an EMBL/GenBank/DDBJ whole genome shotgun (WGS) entry which is preliminary data.</text>
</comment>
<dbReference type="RefSeq" id="WP_264882972.1">
    <property type="nucleotide sequence ID" value="NZ_JAPDOB010000002.1"/>
</dbReference>
<accession>A0ABT3JGM9</accession>
<evidence type="ECO:0000256" key="3">
    <source>
        <dbReference type="ARBA" id="ARBA00022741"/>
    </source>
</evidence>
<dbReference type="Gene3D" id="3.40.50.300">
    <property type="entry name" value="P-loop containing nucleotide triphosphate hydrolases"/>
    <property type="match status" value="1"/>
</dbReference>
<feature type="domain" description="Cytidylate kinase" evidence="9">
    <location>
        <begin position="9"/>
        <end position="207"/>
    </location>
</feature>
<evidence type="ECO:0000256" key="7">
    <source>
        <dbReference type="ARBA" id="ARBA00048478"/>
    </source>
</evidence>
<gene>
    <name evidence="8 10" type="primary">cmk</name>
    <name evidence="10" type="ORF">OMW55_10495</name>
</gene>
<dbReference type="EMBL" id="JAPDOB010000002">
    <property type="protein sequence ID" value="MCW3798230.1"/>
    <property type="molecule type" value="Genomic_DNA"/>
</dbReference>
<dbReference type="Proteomes" id="UP001526246">
    <property type="component" value="Unassembled WGS sequence"/>
</dbReference>
<evidence type="ECO:0000256" key="8">
    <source>
        <dbReference type="HAMAP-Rule" id="MF_00238"/>
    </source>
</evidence>
<keyword evidence="8" id="KW-0963">Cytoplasm</keyword>
<evidence type="ECO:0000256" key="6">
    <source>
        <dbReference type="ARBA" id="ARBA00047615"/>
    </source>
</evidence>
<dbReference type="InterPro" id="IPR027417">
    <property type="entry name" value="P-loop_NTPase"/>
</dbReference>
<keyword evidence="4 8" id="KW-0418">Kinase</keyword>
<evidence type="ECO:0000313" key="11">
    <source>
        <dbReference type="Proteomes" id="UP001526246"/>
    </source>
</evidence>
<keyword evidence="2 8" id="KW-0808">Transferase</keyword>
<evidence type="ECO:0000256" key="4">
    <source>
        <dbReference type="ARBA" id="ARBA00022777"/>
    </source>
</evidence>
<keyword evidence="5 8" id="KW-0067">ATP-binding</keyword>
<dbReference type="Pfam" id="PF02224">
    <property type="entry name" value="Cytidylate_kin"/>
    <property type="match status" value="1"/>
</dbReference>
<feature type="binding site" evidence="8">
    <location>
        <begin position="13"/>
        <end position="21"/>
    </location>
    <ligand>
        <name>ATP</name>
        <dbReference type="ChEBI" id="CHEBI:30616"/>
    </ligand>
</feature>
<evidence type="ECO:0000259" key="9">
    <source>
        <dbReference type="Pfam" id="PF02224"/>
    </source>
</evidence>
<reference evidence="10 11" key="1">
    <citation type="submission" date="2022-10" db="EMBL/GenBank/DDBJ databases">
        <title>Sphingomonas sp.</title>
        <authorList>
            <person name="Jin C."/>
        </authorList>
    </citation>
    <scope>NUCLEOTIDE SEQUENCE [LARGE SCALE GENOMIC DNA]</scope>
    <source>
        <strain evidence="10 11">BN140010</strain>
    </source>
</reference>
<protein>
    <recommendedName>
        <fullName evidence="8">Cytidylate kinase</fullName>
        <shortName evidence="8">CK</shortName>
        <ecNumber evidence="8">2.7.4.25</ecNumber>
    </recommendedName>
    <alternativeName>
        <fullName evidence="8">Cytidine monophosphate kinase</fullName>
        <shortName evidence="8">CMP kinase</shortName>
    </alternativeName>
</protein>
<evidence type="ECO:0000256" key="5">
    <source>
        <dbReference type="ARBA" id="ARBA00022840"/>
    </source>
</evidence>
<dbReference type="SUPFAM" id="SSF52540">
    <property type="entry name" value="P-loop containing nucleoside triphosphate hydrolases"/>
    <property type="match status" value="1"/>
</dbReference>
<keyword evidence="11" id="KW-1185">Reference proteome</keyword>
<sequence>MPTPPSLVIAVDGPAASGKGTVARALAARFGLPHMDTGMLYRAVALSLLRWGGDPDSEFAALRACDAIGSLIDDAELRSETVGGVASRISAYPAVRQALLERQQEFAGQPDGAVLDGRDIGTVIAPGATAKLFVTASPEVRAERRVAELQARGMPVHYPDVLLDIRARDERDSHRSAAPLKQAADALLLDTSMLDREAAVAEAIRLVEARLAAV</sequence>
<keyword evidence="3 8" id="KW-0547">Nucleotide-binding</keyword>
<evidence type="ECO:0000313" key="10">
    <source>
        <dbReference type="EMBL" id="MCW3798230.1"/>
    </source>
</evidence>
<evidence type="ECO:0000256" key="2">
    <source>
        <dbReference type="ARBA" id="ARBA00022679"/>
    </source>
</evidence>
<comment type="subcellular location">
    <subcellularLocation>
        <location evidence="8">Cytoplasm</location>
    </subcellularLocation>
</comment>
<dbReference type="EC" id="2.7.4.25" evidence="8"/>
<dbReference type="GO" id="GO:0016301">
    <property type="term" value="F:kinase activity"/>
    <property type="evidence" value="ECO:0007669"/>
    <property type="project" value="UniProtKB-KW"/>
</dbReference>
<comment type="similarity">
    <text evidence="1 8">Belongs to the cytidylate kinase family. Type 1 subfamily.</text>
</comment>
<organism evidence="10 11">
    <name type="scientific">Sphingomonas arvum</name>
    <dbReference type="NCBI Taxonomy" id="2992113"/>
    <lineage>
        <taxon>Bacteria</taxon>
        <taxon>Pseudomonadati</taxon>
        <taxon>Pseudomonadota</taxon>
        <taxon>Alphaproteobacteria</taxon>
        <taxon>Sphingomonadales</taxon>
        <taxon>Sphingomonadaceae</taxon>
        <taxon>Sphingomonas</taxon>
    </lineage>
</organism>
<comment type="catalytic activity">
    <reaction evidence="7 8">
        <text>CMP + ATP = CDP + ADP</text>
        <dbReference type="Rhea" id="RHEA:11600"/>
        <dbReference type="ChEBI" id="CHEBI:30616"/>
        <dbReference type="ChEBI" id="CHEBI:58069"/>
        <dbReference type="ChEBI" id="CHEBI:60377"/>
        <dbReference type="ChEBI" id="CHEBI:456216"/>
        <dbReference type="EC" id="2.7.4.25"/>
    </reaction>
</comment>
<dbReference type="HAMAP" id="MF_00238">
    <property type="entry name" value="Cytidyl_kinase_type1"/>
    <property type="match status" value="1"/>
</dbReference>
<dbReference type="InterPro" id="IPR011994">
    <property type="entry name" value="Cytidylate_kinase_dom"/>
</dbReference>
<name>A0ABT3JGM9_9SPHN</name>
<dbReference type="NCBIfam" id="TIGR00017">
    <property type="entry name" value="cmk"/>
    <property type="match status" value="1"/>
</dbReference>
<comment type="catalytic activity">
    <reaction evidence="6 8">
        <text>dCMP + ATP = dCDP + ADP</text>
        <dbReference type="Rhea" id="RHEA:25094"/>
        <dbReference type="ChEBI" id="CHEBI:30616"/>
        <dbReference type="ChEBI" id="CHEBI:57566"/>
        <dbReference type="ChEBI" id="CHEBI:58593"/>
        <dbReference type="ChEBI" id="CHEBI:456216"/>
        <dbReference type="EC" id="2.7.4.25"/>
    </reaction>
</comment>
<evidence type="ECO:0000256" key="1">
    <source>
        <dbReference type="ARBA" id="ARBA00009427"/>
    </source>
</evidence>
<dbReference type="CDD" id="cd02020">
    <property type="entry name" value="CMPK"/>
    <property type="match status" value="1"/>
</dbReference>